<keyword evidence="3" id="KW-1185">Reference proteome</keyword>
<gene>
    <name evidence="2" type="ORF">CLV32_1752</name>
</gene>
<dbReference type="AlphaFoldDB" id="A0A4R6IL23"/>
<comment type="caution">
    <text evidence="2">The sequence shown here is derived from an EMBL/GenBank/DDBJ whole genome shotgun (WGS) entry which is preliminary data.</text>
</comment>
<name>A0A4R6IL23_9SPHI</name>
<protein>
    <recommendedName>
        <fullName evidence="4">YD repeat-containing protein</fullName>
    </recommendedName>
</protein>
<dbReference type="EMBL" id="SNWM01000002">
    <property type="protein sequence ID" value="TDO22767.1"/>
    <property type="molecule type" value="Genomic_DNA"/>
</dbReference>
<feature type="chain" id="PRO_5020320255" description="YD repeat-containing protein" evidence="1">
    <location>
        <begin position="26"/>
        <end position="265"/>
    </location>
</feature>
<reference evidence="2 3" key="1">
    <citation type="submission" date="2019-03" db="EMBL/GenBank/DDBJ databases">
        <title>Genomic Encyclopedia of Archaeal and Bacterial Type Strains, Phase II (KMG-II): from individual species to whole genera.</title>
        <authorList>
            <person name="Goeker M."/>
        </authorList>
    </citation>
    <scope>NUCLEOTIDE SEQUENCE [LARGE SCALE GENOMIC DNA]</scope>
    <source>
        <strain evidence="2 3">DSM 19034</strain>
    </source>
</reference>
<keyword evidence="1" id="KW-0732">Signal</keyword>
<accession>A0A4R6IL23</accession>
<proteinExistence type="predicted"/>
<dbReference type="PROSITE" id="PS51257">
    <property type="entry name" value="PROKAR_LIPOPROTEIN"/>
    <property type="match status" value="1"/>
</dbReference>
<evidence type="ECO:0000313" key="3">
    <source>
        <dbReference type="Proteomes" id="UP000295499"/>
    </source>
</evidence>
<evidence type="ECO:0000313" key="2">
    <source>
        <dbReference type="EMBL" id="TDO22767.1"/>
    </source>
</evidence>
<organism evidence="2 3">
    <name type="scientific">Pedobacter duraquae</name>
    <dbReference type="NCBI Taxonomy" id="425511"/>
    <lineage>
        <taxon>Bacteria</taxon>
        <taxon>Pseudomonadati</taxon>
        <taxon>Bacteroidota</taxon>
        <taxon>Sphingobacteriia</taxon>
        <taxon>Sphingobacteriales</taxon>
        <taxon>Sphingobacteriaceae</taxon>
        <taxon>Pedobacter</taxon>
    </lineage>
</organism>
<dbReference type="Proteomes" id="UP000295499">
    <property type="component" value="Unassembled WGS sequence"/>
</dbReference>
<dbReference type="RefSeq" id="WP_133554406.1">
    <property type="nucleotide sequence ID" value="NZ_SNWM01000002.1"/>
</dbReference>
<dbReference type="OrthoDB" id="757351at2"/>
<sequence>MANTKTLLTCAGTCSCVLLILVLTACGKKNQPNPDPPTGGEKPVNLTTLVPQKLEQPQLQISLSYGKIAGQLISLAQSDGLSEKLAYNDQQRLKRYERYQKSELIYLVDYTWDDTGKVIRASQHLVELNGKSTTPLGYYDVELNAASNISSVKWYNLNDQLLKTVIYNYSESGTVNTVVNTSPDIKPTGYTYDDKNGLFKKVSSCQFLALENNLSLLRSEKSNVIRQTGASLPYTYNYTYNKEGYPVTITSFDEKGAQTSWKVTY</sequence>
<evidence type="ECO:0000256" key="1">
    <source>
        <dbReference type="SAM" id="SignalP"/>
    </source>
</evidence>
<feature type="signal peptide" evidence="1">
    <location>
        <begin position="1"/>
        <end position="25"/>
    </location>
</feature>
<evidence type="ECO:0008006" key="4">
    <source>
        <dbReference type="Google" id="ProtNLM"/>
    </source>
</evidence>